<dbReference type="Gene3D" id="3.80.10.10">
    <property type="entry name" value="Ribonuclease Inhibitor"/>
    <property type="match status" value="1"/>
</dbReference>
<dbReference type="InterPro" id="IPR032675">
    <property type="entry name" value="LRR_dom_sf"/>
</dbReference>
<dbReference type="STRING" id="933852.A0A0C2WWY6"/>
<reference evidence="2" key="2">
    <citation type="submission" date="2015-01" db="EMBL/GenBank/DDBJ databases">
        <title>Evolutionary Origins and Diversification of the Mycorrhizal Mutualists.</title>
        <authorList>
            <consortium name="DOE Joint Genome Institute"/>
            <consortium name="Mycorrhizal Genomics Consortium"/>
            <person name="Kohler A."/>
            <person name="Kuo A."/>
            <person name="Nagy L.G."/>
            <person name="Floudas D."/>
            <person name="Copeland A."/>
            <person name="Barry K.W."/>
            <person name="Cichocki N."/>
            <person name="Veneault-Fourrey C."/>
            <person name="LaButti K."/>
            <person name="Lindquist E.A."/>
            <person name="Lipzen A."/>
            <person name="Lundell T."/>
            <person name="Morin E."/>
            <person name="Murat C."/>
            <person name="Riley R."/>
            <person name="Ohm R."/>
            <person name="Sun H."/>
            <person name="Tunlid A."/>
            <person name="Henrissat B."/>
            <person name="Grigoriev I.V."/>
            <person name="Hibbett D.S."/>
            <person name="Martin F."/>
        </authorList>
    </citation>
    <scope>NUCLEOTIDE SEQUENCE [LARGE SCALE GENOMIC DNA]</scope>
    <source>
        <strain evidence="2">MAFF 305830</strain>
    </source>
</reference>
<dbReference type="AlphaFoldDB" id="A0A0C2WWY6"/>
<name>A0A0C2WWY6_SERVB</name>
<dbReference type="SUPFAM" id="SSF52047">
    <property type="entry name" value="RNI-like"/>
    <property type="match status" value="1"/>
</dbReference>
<evidence type="ECO:0000313" key="2">
    <source>
        <dbReference type="Proteomes" id="UP000054097"/>
    </source>
</evidence>
<organism evidence="1 2">
    <name type="scientific">Serendipita vermifera MAFF 305830</name>
    <dbReference type="NCBI Taxonomy" id="933852"/>
    <lineage>
        <taxon>Eukaryota</taxon>
        <taxon>Fungi</taxon>
        <taxon>Dikarya</taxon>
        <taxon>Basidiomycota</taxon>
        <taxon>Agaricomycotina</taxon>
        <taxon>Agaricomycetes</taxon>
        <taxon>Sebacinales</taxon>
        <taxon>Serendipitaceae</taxon>
        <taxon>Serendipita</taxon>
    </lineage>
</organism>
<reference evidence="1 2" key="1">
    <citation type="submission" date="2014-04" db="EMBL/GenBank/DDBJ databases">
        <authorList>
            <consortium name="DOE Joint Genome Institute"/>
            <person name="Kuo A."/>
            <person name="Zuccaro A."/>
            <person name="Kohler A."/>
            <person name="Nagy L.G."/>
            <person name="Floudas D."/>
            <person name="Copeland A."/>
            <person name="Barry K.W."/>
            <person name="Cichocki N."/>
            <person name="Veneault-Fourrey C."/>
            <person name="LaButti K."/>
            <person name="Lindquist E.A."/>
            <person name="Lipzen A."/>
            <person name="Lundell T."/>
            <person name="Morin E."/>
            <person name="Murat C."/>
            <person name="Sun H."/>
            <person name="Tunlid A."/>
            <person name="Henrissat B."/>
            <person name="Grigoriev I.V."/>
            <person name="Hibbett D.S."/>
            <person name="Martin F."/>
            <person name="Nordberg H.P."/>
            <person name="Cantor M.N."/>
            <person name="Hua S.X."/>
        </authorList>
    </citation>
    <scope>NUCLEOTIDE SEQUENCE [LARGE SCALE GENOMIC DNA]</scope>
    <source>
        <strain evidence="1 2">MAFF 305830</strain>
    </source>
</reference>
<dbReference type="EMBL" id="KN824369">
    <property type="protein sequence ID" value="KIM21882.1"/>
    <property type="molecule type" value="Genomic_DNA"/>
</dbReference>
<keyword evidence="2" id="KW-1185">Reference proteome</keyword>
<proteinExistence type="predicted"/>
<evidence type="ECO:0000313" key="1">
    <source>
        <dbReference type="EMBL" id="KIM21882.1"/>
    </source>
</evidence>
<protein>
    <submittedName>
        <fullName evidence="1">Uncharacterized protein</fullName>
    </submittedName>
</protein>
<dbReference type="HOGENOM" id="CLU_032935_2_1_1"/>
<gene>
    <name evidence="1" type="ORF">M408DRAFT_29196</name>
</gene>
<dbReference type="Proteomes" id="UP000054097">
    <property type="component" value="Unassembled WGS sequence"/>
</dbReference>
<accession>A0A0C2WWY6</accession>
<dbReference type="OrthoDB" id="3365698at2759"/>
<sequence>MSEEATGSLDKAASLLEKDLDTLKGLLHPIRRAPDDVLRLIFEHSVQNEIDRAKGKQQWVAVWLSHVCSRWRSVAVSTPRIWSHMSFTIRSSGSFSNEPLKTFLHRAASVPISLILKFQFTNHDVASLLHAYELFVPSFLQSSRFSLLEIKIDTGSSYSYLDRFPPFPFAEIDSLTLSATTYQQEGVGMAHLISKFKHVRELFIRSTSFGPLNVPIEDSIASSLEDLEVTCVREFPLLEFLTQLPNLRYFVASDCTVIEPTTDAFNNSVLPSLEILDFHGTSFPWANVQCPRLTGLVLDMKEVQESEANDLWQFLERTQTISGVTFVGGSSAQLSQLVRKTPQIKILQIANVVDGTVIRDAIVDESILPNLDRLTFLQLLHQEHLPISAVNTAIRLRRMRRKLLGEENKPVFGYLKTIAVGIEVQDMSLFNERSKEYLERFFYLSENVKVPSILFYHVIGDEEIPYMEM</sequence>